<dbReference type="Gene3D" id="2.60.40.10">
    <property type="entry name" value="Immunoglobulins"/>
    <property type="match status" value="2"/>
</dbReference>
<dbReference type="SUPFAM" id="SSF56436">
    <property type="entry name" value="C-type lectin-like"/>
    <property type="match status" value="1"/>
</dbReference>
<dbReference type="InterPro" id="IPR051043">
    <property type="entry name" value="Sulfatase_Mod_Factor_Kinase"/>
</dbReference>
<dbReference type="GO" id="GO:0120147">
    <property type="term" value="F:formylglycine-generating oxidase activity"/>
    <property type="evidence" value="ECO:0007669"/>
    <property type="project" value="TreeGrafter"/>
</dbReference>
<dbReference type="Pfam" id="PF00801">
    <property type="entry name" value="PKD"/>
    <property type="match status" value="1"/>
</dbReference>
<evidence type="ECO:0000256" key="1">
    <source>
        <dbReference type="SAM" id="SignalP"/>
    </source>
</evidence>
<accession>A0A933IDY5</accession>
<dbReference type="InterPro" id="IPR005532">
    <property type="entry name" value="SUMF_dom"/>
</dbReference>
<dbReference type="Gene3D" id="3.90.1580.10">
    <property type="entry name" value="paralog of FGE (formylglycine-generating enzyme)"/>
    <property type="match status" value="1"/>
</dbReference>
<evidence type="ECO:0000313" key="3">
    <source>
        <dbReference type="EMBL" id="MBI4727614.1"/>
    </source>
</evidence>
<dbReference type="AlphaFoldDB" id="A0A933IDY5"/>
<dbReference type="SUPFAM" id="SSF49299">
    <property type="entry name" value="PKD domain"/>
    <property type="match status" value="2"/>
</dbReference>
<dbReference type="InterPro" id="IPR022409">
    <property type="entry name" value="PKD/Chitinase_dom"/>
</dbReference>
<name>A0A933IDY5_UNCT6</name>
<proteinExistence type="predicted"/>
<keyword evidence="1" id="KW-0732">Signal</keyword>
<dbReference type="InterPro" id="IPR016187">
    <property type="entry name" value="CTDL_fold"/>
</dbReference>
<organism evidence="3 4">
    <name type="scientific">candidate division TA06 bacterium</name>
    <dbReference type="NCBI Taxonomy" id="2250710"/>
    <lineage>
        <taxon>Bacteria</taxon>
        <taxon>Bacteria division TA06</taxon>
    </lineage>
</organism>
<dbReference type="EMBL" id="JACQXR010000140">
    <property type="protein sequence ID" value="MBI4727614.1"/>
    <property type="molecule type" value="Genomic_DNA"/>
</dbReference>
<dbReference type="PANTHER" id="PTHR23150">
    <property type="entry name" value="SULFATASE MODIFYING FACTOR 1, 2"/>
    <property type="match status" value="1"/>
</dbReference>
<dbReference type="PROSITE" id="PS50093">
    <property type="entry name" value="PKD"/>
    <property type="match status" value="1"/>
</dbReference>
<dbReference type="PROSITE" id="PS51257">
    <property type="entry name" value="PROKAR_LIPOPROTEIN"/>
    <property type="match status" value="1"/>
</dbReference>
<dbReference type="InterPro" id="IPR042095">
    <property type="entry name" value="SUMF_sf"/>
</dbReference>
<gene>
    <name evidence="3" type="ORF">HY768_10435</name>
</gene>
<dbReference type="InterPro" id="IPR013783">
    <property type="entry name" value="Ig-like_fold"/>
</dbReference>
<protein>
    <submittedName>
        <fullName evidence="3">SUMF1/EgtB/PvdO family nonheme iron enzyme</fullName>
    </submittedName>
</protein>
<feature type="signal peptide" evidence="1">
    <location>
        <begin position="1"/>
        <end position="32"/>
    </location>
</feature>
<dbReference type="InterPro" id="IPR000601">
    <property type="entry name" value="PKD_dom"/>
</dbReference>
<comment type="caution">
    <text evidence="3">The sequence shown here is derived from an EMBL/GenBank/DDBJ whole genome shotgun (WGS) entry which is preliminary data.</text>
</comment>
<dbReference type="InterPro" id="IPR035986">
    <property type="entry name" value="PKD_dom_sf"/>
</dbReference>
<evidence type="ECO:0000313" key="4">
    <source>
        <dbReference type="Proteomes" id="UP000736328"/>
    </source>
</evidence>
<dbReference type="Pfam" id="PF03781">
    <property type="entry name" value="FGE-sulfatase"/>
    <property type="match status" value="1"/>
</dbReference>
<sequence>MFKKLILPCVAIVTIALLCLLAGCSKKNPASAPPPPSDQIVYSENLILPETTSTFQSASWHGDSLYLYFSSSSKPKVNIGDIVLGQYEGGYLRRIYGIIDTTGSKLFLSTKQATMKDIIKSGVIDTVANIQPKAYSSIGKCKNVEYAVKTDDGQSLKMATEIDGGYVKPKDLGFEVKLYGVRIIIEDQDTIRLDSLAFTGTIGMTIKARYGVSGVEYLKVAFTRSMTLQAAPVLKKISLLNYRFKKTIVEMPIGGFVIFGIPIFVNLEPQWCIDAKLASVSLSIPSVGCTITGTEGLEYNNGTISPVASVGLNPFISTPQLNISSKAELGLPVHLDVTFKVVNVAGGGLGAGPLGYVTFDPITTSLDYGVLCELRPVFLFKIFGVGVDYSFVAYQYKKSFAPSGSTNKPPIIGAFTANPTNGYRPLNVRFTYAVSDSDGDNLSRVIKYSANDSSILSSNSGYLDHTFNATGIYDVDFIVSDGKTGGTVYSNVAITVSDSSSNNPPLLNMSVNPQYGNAPLTASVGYNVSDPDGDMAVTYISYGEGKTDTLTQQSGSKTHVYNNTGQYKVKITSSDGRGGIARDSVFVNVSQSSSIAIEWISIPAGNFKMGSLPGDPYAQTDELPQHTVYLDAFQISKYEITNGQYKVFLDAGGYSNSAYWTADGWNWRTTNSITEPYWWSTGNYNSGTAFPNHPVMGVSWYEAYAFCNWAGGSLPTEAQWEKAARGTDSTNYWPWGSAWDASKCNSYENVSPDTFTYSSPVGFFSAGQSPYGVYDMAGNVLEWVNDWYQSDYYSVSPASNPTGPTTGTYRVLRGGSFYVSDGNCRVAYRTVYAPDNRYLSIGFRLVR</sequence>
<feature type="chain" id="PRO_5037473482" evidence="1">
    <location>
        <begin position="33"/>
        <end position="847"/>
    </location>
</feature>
<reference evidence="3" key="1">
    <citation type="submission" date="2020-07" db="EMBL/GenBank/DDBJ databases">
        <title>Huge and variable diversity of episymbiotic CPR bacteria and DPANN archaea in groundwater ecosystems.</title>
        <authorList>
            <person name="He C.Y."/>
            <person name="Keren R."/>
            <person name="Whittaker M."/>
            <person name="Farag I.F."/>
            <person name="Doudna J."/>
            <person name="Cate J.H.D."/>
            <person name="Banfield J.F."/>
        </authorList>
    </citation>
    <scope>NUCLEOTIDE SEQUENCE</scope>
    <source>
        <strain evidence="3">NC_groundwater_1520_Pr4_B-0.1um_53_5</strain>
    </source>
</reference>
<feature type="domain" description="PKD" evidence="2">
    <location>
        <begin position="541"/>
        <end position="594"/>
    </location>
</feature>
<dbReference type="PANTHER" id="PTHR23150:SF19">
    <property type="entry name" value="FORMYLGLYCINE-GENERATING ENZYME"/>
    <property type="match status" value="1"/>
</dbReference>
<dbReference type="Proteomes" id="UP000736328">
    <property type="component" value="Unassembled WGS sequence"/>
</dbReference>
<dbReference type="SMART" id="SM00089">
    <property type="entry name" value="PKD"/>
    <property type="match status" value="2"/>
</dbReference>
<evidence type="ECO:0000259" key="2">
    <source>
        <dbReference type="PROSITE" id="PS50093"/>
    </source>
</evidence>